<feature type="chain" id="PRO_5004688900" evidence="1">
    <location>
        <begin position="17"/>
        <end position="51"/>
    </location>
</feature>
<protein>
    <submittedName>
        <fullName evidence="2">Uncharacterized protein</fullName>
    </submittedName>
</protein>
<evidence type="ECO:0000313" key="2">
    <source>
        <dbReference type="EMBL" id="ESA00607.1"/>
    </source>
</evidence>
<dbReference type="EMBL" id="KI297081">
    <property type="protein sequence ID" value="ESA00607.1"/>
    <property type="molecule type" value="Genomic_DNA"/>
</dbReference>
<proteinExistence type="predicted"/>
<organism evidence="2">
    <name type="scientific">Rhizophagus irregularis (strain DAOM 181602 / DAOM 197198 / MUCL 43194)</name>
    <name type="common">Arbuscular mycorrhizal fungus</name>
    <name type="synonym">Glomus intraradices</name>
    <dbReference type="NCBI Taxonomy" id="747089"/>
    <lineage>
        <taxon>Eukaryota</taxon>
        <taxon>Fungi</taxon>
        <taxon>Fungi incertae sedis</taxon>
        <taxon>Mucoromycota</taxon>
        <taxon>Glomeromycotina</taxon>
        <taxon>Glomeromycetes</taxon>
        <taxon>Glomerales</taxon>
        <taxon>Glomeraceae</taxon>
        <taxon>Rhizophagus</taxon>
    </lineage>
</organism>
<reference evidence="2" key="1">
    <citation type="submission" date="2013-07" db="EMBL/GenBank/DDBJ databases">
        <title>The genome of an arbuscular mycorrhizal fungus provides insights into the evolution of the oldest plant symbiosis.</title>
        <authorList>
            <consortium name="DOE Joint Genome Institute"/>
            <person name="Tisserant E."/>
            <person name="Malbreil M."/>
            <person name="Kuo A."/>
            <person name="Kohler A."/>
            <person name="Symeonidi A."/>
            <person name="Balestrini R."/>
            <person name="Charron P."/>
            <person name="Duensing N."/>
            <person name="Frei-dit-Frey N."/>
            <person name="Gianinazzi-Pearson V."/>
            <person name="Gilbert B."/>
            <person name="Handa Y."/>
            <person name="Hijri M."/>
            <person name="Kaul R."/>
            <person name="Kawaguchi M."/>
            <person name="Krajinski F."/>
            <person name="Lammers P."/>
            <person name="Lapierre D."/>
            <person name="Masclaux F.G."/>
            <person name="Murat C."/>
            <person name="Morin E."/>
            <person name="Ndikumana S."/>
            <person name="Pagni M."/>
            <person name="Petitpierre D."/>
            <person name="Requena N."/>
            <person name="Rosikiewicz P."/>
            <person name="Riley R."/>
            <person name="Saito K."/>
            <person name="San Clemente H."/>
            <person name="Shapiro H."/>
            <person name="van Tuinen D."/>
            <person name="Becard G."/>
            <person name="Bonfante P."/>
            <person name="Paszkowski U."/>
            <person name="Shachar-Hill Y."/>
            <person name="Young J.P."/>
            <person name="Sanders I.R."/>
            <person name="Henrissat B."/>
            <person name="Rensing S.A."/>
            <person name="Grigoriev I.V."/>
            <person name="Corradi N."/>
            <person name="Roux C."/>
            <person name="Martin F."/>
        </authorList>
    </citation>
    <scope>NUCLEOTIDE SEQUENCE</scope>
    <source>
        <strain evidence="2">DAOM 197198</strain>
    </source>
</reference>
<gene>
    <name evidence="2" type="ORF">GLOINDRAFT_8321</name>
</gene>
<evidence type="ECO:0000256" key="1">
    <source>
        <dbReference type="SAM" id="SignalP"/>
    </source>
</evidence>
<sequence>MFFLYLIVGLSVPGYQFWREYQNPKGTEKTKICSVGFQPKFISLSGFLTNK</sequence>
<accession>U9SZT1</accession>
<dbReference type="AlphaFoldDB" id="U9SZT1"/>
<feature type="signal peptide" evidence="1">
    <location>
        <begin position="1"/>
        <end position="16"/>
    </location>
</feature>
<dbReference type="HOGENOM" id="CLU_3107618_0_0_1"/>
<keyword evidence="1" id="KW-0732">Signal</keyword>
<name>U9SZT1_RHIID</name>